<sequence>MALTQIFKTDSKRILSDSFMVFMYIAPWATAVITKAGWVYLGMHYPDVSLDPVITTLAVALLTPLNMGIVLGFQLLEEKEQGVFRAIAVTPLNNDLYLLYRFAITAVVATVMTIFVHELLGLVDINLWYLVLIVVVAACQIPLQALTIAGFAKNTLEGFAVMKGTGFLLLVPLLVAHFFAGESLSWLAGIFPFFWLIRAYQFAVENQLTQFIICIGVGITYTMMICGLLMKYYRISALK</sequence>
<evidence type="ECO:0000313" key="2">
    <source>
        <dbReference type="EMBL" id="RXJ73952.1"/>
    </source>
</evidence>
<evidence type="ECO:0000313" key="3">
    <source>
        <dbReference type="Proteomes" id="UP000290287"/>
    </source>
</evidence>
<organism evidence="2 3">
    <name type="scientific">Veronia nyctiphanis</name>
    <dbReference type="NCBI Taxonomy" id="1278244"/>
    <lineage>
        <taxon>Bacteria</taxon>
        <taxon>Pseudomonadati</taxon>
        <taxon>Pseudomonadota</taxon>
        <taxon>Gammaproteobacteria</taxon>
        <taxon>Vibrionales</taxon>
        <taxon>Vibrionaceae</taxon>
        <taxon>Veronia</taxon>
    </lineage>
</organism>
<dbReference type="Proteomes" id="UP000290287">
    <property type="component" value="Unassembled WGS sequence"/>
</dbReference>
<proteinExistence type="predicted"/>
<comment type="caution">
    <text evidence="2">The sequence shown here is derived from an EMBL/GenBank/DDBJ whole genome shotgun (WGS) entry which is preliminary data.</text>
</comment>
<feature type="transmembrane region" description="Helical" evidence="1">
    <location>
        <begin position="21"/>
        <end position="41"/>
    </location>
</feature>
<feature type="transmembrane region" description="Helical" evidence="1">
    <location>
        <begin position="128"/>
        <end position="152"/>
    </location>
</feature>
<name>A0A4Q0YS04_9GAMM</name>
<dbReference type="OrthoDB" id="7057972at2"/>
<reference evidence="2 3" key="1">
    <citation type="submission" date="2017-10" db="EMBL/GenBank/DDBJ databases">
        <title>Nyctiphanis sp. nov., isolated from the stomach of the euphausiid Nyctiphanes simplex (Hansen, 1911) in the Gulf of California.</title>
        <authorList>
            <person name="Gomez-Gil B."/>
            <person name="Aguilar-Mendez M."/>
            <person name="Lopez-Cortes A."/>
            <person name="Gomez-Gutierrez J."/>
            <person name="Roque A."/>
            <person name="Lang E."/>
            <person name="Gonzalez-Castillo A."/>
        </authorList>
    </citation>
    <scope>NUCLEOTIDE SEQUENCE [LARGE SCALE GENOMIC DNA]</scope>
    <source>
        <strain evidence="2 3">CAIM 600</strain>
    </source>
</reference>
<feature type="transmembrane region" description="Helical" evidence="1">
    <location>
        <begin position="164"/>
        <end position="197"/>
    </location>
</feature>
<keyword evidence="3" id="KW-1185">Reference proteome</keyword>
<dbReference type="EMBL" id="PEIB01000005">
    <property type="protein sequence ID" value="RXJ73952.1"/>
    <property type="molecule type" value="Genomic_DNA"/>
</dbReference>
<gene>
    <name evidence="2" type="ORF">CS022_06635</name>
</gene>
<dbReference type="AlphaFoldDB" id="A0A4Q0YS04"/>
<dbReference type="RefSeq" id="WP_129121626.1">
    <property type="nucleotide sequence ID" value="NZ_PEIB01000005.1"/>
</dbReference>
<feature type="transmembrane region" description="Helical" evidence="1">
    <location>
        <begin position="209"/>
        <end position="230"/>
    </location>
</feature>
<keyword evidence="1" id="KW-0472">Membrane</keyword>
<evidence type="ECO:0000256" key="1">
    <source>
        <dbReference type="SAM" id="Phobius"/>
    </source>
</evidence>
<keyword evidence="1" id="KW-0812">Transmembrane</keyword>
<feature type="transmembrane region" description="Helical" evidence="1">
    <location>
        <begin position="97"/>
        <end position="116"/>
    </location>
</feature>
<protein>
    <recommendedName>
        <fullName evidence="4">ABC-2 type transporter domain-containing protein</fullName>
    </recommendedName>
</protein>
<keyword evidence="1" id="KW-1133">Transmembrane helix</keyword>
<feature type="transmembrane region" description="Helical" evidence="1">
    <location>
        <begin position="53"/>
        <end position="76"/>
    </location>
</feature>
<evidence type="ECO:0008006" key="4">
    <source>
        <dbReference type="Google" id="ProtNLM"/>
    </source>
</evidence>
<accession>A0A4Q0YS04</accession>